<evidence type="ECO:0000313" key="7">
    <source>
        <dbReference type="EMBL" id="TSE29036.1"/>
    </source>
</evidence>
<keyword evidence="5 7" id="KW-0067">ATP-binding</keyword>
<dbReference type="EMBL" id="VJOL01000032">
    <property type="protein sequence ID" value="TSE29036.1"/>
    <property type="molecule type" value="Genomic_DNA"/>
</dbReference>
<evidence type="ECO:0000313" key="8">
    <source>
        <dbReference type="Proteomes" id="UP000318542"/>
    </source>
</evidence>
<dbReference type="PROSITE" id="PS50893">
    <property type="entry name" value="ABC_TRANSPORTER_2"/>
    <property type="match status" value="1"/>
</dbReference>
<evidence type="ECO:0000256" key="3">
    <source>
        <dbReference type="ARBA" id="ARBA00022475"/>
    </source>
</evidence>
<organism evidence="7 8">
    <name type="scientific">Tepidimonas thermarum</name>
    <dbReference type="NCBI Taxonomy" id="335431"/>
    <lineage>
        <taxon>Bacteria</taxon>
        <taxon>Pseudomonadati</taxon>
        <taxon>Pseudomonadota</taxon>
        <taxon>Betaproteobacteria</taxon>
        <taxon>Burkholderiales</taxon>
        <taxon>Tepidimonas</taxon>
    </lineage>
</organism>
<dbReference type="InterPro" id="IPR003439">
    <property type="entry name" value="ABC_transporter-like_ATP-bd"/>
</dbReference>
<dbReference type="Proteomes" id="UP000318542">
    <property type="component" value="Unassembled WGS sequence"/>
</dbReference>
<dbReference type="InterPro" id="IPR050166">
    <property type="entry name" value="ABC_transporter_ATP-bind"/>
</dbReference>
<dbReference type="Pfam" id="PF00005">
    <property type="entry name" value="ABC_tran"/>
    <property type="match status" value="1"/>
</dbReference>
<dbReference type="AlphaFoldDB" id="A0A554WZP5"/>
<keyword evidence="3" id="KW-1003">Cell membrane</keyword>
<evidence type="ECO:0000256" key="5">
    <source>
        <dbReference type="ARBA" id="ARBA00022840"/>
    </source>
</evidence>
<protein>
    <submittedName>
        <fullName evidence="7">Glutamine transport ATP-binding protein GlnQ</fullName>
    </submittedName>
</protein>
<dbReference type="SUPFAM" id="SSF52540">
    <property type="entry name" value="P-loop containing nucleoside triphosphate hydrolases"/>
    <property type="match status" value="1"/>
</dbReference>
<evidence type="ECO:0000256" key="2">
    <source>
        <dbReference type="ARBA" id="ARBA00022448"/>
    </source>
</evidence>
<keyword evidence="4" id="KW-0547">Nucleotide-binding</keyword>
<dbReference type="InterPro" id="IPR003593">
    <property type="entry name" value="AAA+_ATPase"/>
</dbReference>
<dbReference type="PANTHER" id="PTHR42788">
    <property type="entry name" value="TAURINE IMPORT ATP-BINDING PROTEIN-RELATED"/>
    <property type="match status" value="1"/>
</dbReference>
<dbReference type="InterPro" id="IPR027417">
    <property type="entry name" value="P-loop_NTPase"/>
</dbReference>
<evidence type="ECO:0000256" key="4">
    <source>
        <dbReference type="ARBA" id="ARBA00022741"/>
    </source>
</evidence>
<comment type="caution">
    <text evidence="7">The sequence shown here is derived from an EMBL/GenBank/DDBJ whole genome shotgun (WGS) entry which is preliminary data.</text>
</comment>
<evidence type="ECO:0000256" key="1">
    <source>
        <dbReference type="ARBA" id="ARBA00005417"/>
    </source>
</evidence>
<comment type="similarity">
    <text evidence="1">Belongs to the ABC transporter superfamily.</text>
</comment>
<dbReference type="OrthoDB" id="9800654at2"/>
<keyword evidence="2" id="KW-0813">Transport</keyword>
<name>A0A554WZP5_9BURK</name>
<sequence length="278" mass="30316">MKRDDTSCGTAGHRCDTAQAARPAVADGPPPVVFDLDRVCVRLGSVLALRDVCLRLHRGERVALVGANGSGKSTLLRLLHGLLEPTSGRIVRDAPARQAMLFQRPYMLRTSARNNVALGLWLAGMRWAEAQRRAAQALERVGLRDVATRNARTLSGGQQQRLALARAWASNPDVLLLDEPTASLDPRAQRDVESLVVQFATGADAPSGDAAVTLVFASHNLGQVKRLATRVLYLEQGRVLADLPVQAFFEGPLLRQRYPAAHFFVKGELNGRLPPRER</sequence>
<keyword evidence="8" id="KW-1185">Reference proteome</keyword>
<evidence type="ECO:0000259" key="6">
    <source>
        <dbReference type="PROSITE" id="PS50893"/>
    </source>
</evidence>
<dbReference type="RefSeq" id="WP_143902973.1">
    <property type="nucleotide sequence ID" value="NZ_VJOL01000032.1"/>
</dbReference>
<proteinExistence type="inferred from homology"/>
<dbReference type="GO" id="GO:0005524">
    <property type="term" value="F:ATP binding"/>
    <property type="evidence" value="ECO:0007669"/>
    <property type="project" value="UniProtKB-KW"/>
</dbReference>
<dbReference type="PROSITE" id="PS00211">
    <property type="entry name" value="ABC_TRANSPORTER_1"/>
    <property type="match status" value="1"/>
</dbReference>
<dbReference type="InterPro" id="IPR017871">
    <property type="entry name" value="ABC_transporter-like_CS"/>
</dbReference>
<reference evidence="7 8" key="1">
    <citation type="submission" date="2019-07" db="EMBL/GenBank/DDBJ databases">
        <title>Tepidimonas thermarum AA-1 draft genome.</title>
        <authorList>
            <person name="Da Costa M.S."/>
            <person name="Froufe H.J.C."/>
            <person name="Egas C."/>
            <person name="Albuquerque L."/>
        </authorList>
    </citation>
    <scope>NUCLEOTIDE SEQUENCE [LARGE SCALE GENOMIC DNA]</scope>
    <source>
        <strain evidence="7 8">AA-1</strain>
    </source>
</reference>
<dbReference type="PANTHER" id="PTHR42788:SF20">
    <property type="entry name" value="ABC TRANSPORTER ATP-BINDING PROTEIN"/>
    <property type="match status" value="1"/>
</dbReference>
<feature type="domain" description="ABC transporter" evidence="6">
    <location>
        <begin position="34"/>
        <end position="261"/>
    </location>
</feature>
<dbReference type="SMART" id="SM00382">
    <property type="entry name" value="AAA"/>
    <property type="match status" value="1"/>
</dbReference>
<accession>A0A554WZP5</accession>
<keyword evidence="3" id="KW-0472">Membrane</keyword>
<dbReference type="Gene3D" id="3.40.50.300">
    <property type="entry name" value="P-loop containing nucleotide triphosphate hydrolases"/>
    <property type="match status" value="1"/>
</dbReference>
<gene>
    <name evidence="7" type="primary">glnQ_2</name>
    <name evidence="7" type="ORF">Tther_01745</name>
</gene>
<dbReference type="GO" id="GO:0016887">
    <property type="term" value="F:ATP hydrolysis activity"/>
    <property type="evidence" value="ECO:0007669"/>
    <property type="project" value="InterPro"/>
</dbReference>